<dbReference type="EMBL" id="JAAAMG010000046">
    <property type="protein sequence ID" value="NDW07938.1"/>
    <property type="molecule type" value="Genomic_DNA"/>
</dbReference>
<protein>
    <recommendedName>
        <fullName evidence="2">Bartonella effector protein BID domain-containing protein</fullName>
    </recommendedName>
</protein>
<dbReference type="InterPro" id="IPR041533">
    <property type="entry name" value="Bep_BID"/>
</dbReference>
<feature type="domain" description="Bartonella effector protein BID" evidence="2">
    <location>
        <begin position="2"/>
        <end position="90"/>
    </location>
</feature>
<reference evidence="3 4" key="1">
    <citation type="submission" date="2020-01" db="EMBL/GenBank/DDBJ databases">
        <title>Jiella pacifica sp. nov.</title>
        <authorList>
            <person name="Xue Z."/>
            <person name="Zhu S."/>
            <person name="Chen J."/>
            <person name="Yang J."/>
        </authorList>
    </citation>
    <scope>NUCLEOTIDE SEQUENCE [LARGE SCALE GENOMIC DNA]</scope>
    <source>
        <strain evidence="3 4">40Bstr34</strain>
    </source>
</reference>
<name>A0A6N9TGF1_9HYPH</name>
<feature type="compositionally biased region" description="Polar residues" evidence="1">
    <location>
        <begin position="229"/>
        <end position="240"/>
    </location>
</feature>
<dbReference type="AlphaFoldDB" id="A0A6N9TGF1"/>
<comment type="caution">
    <text evidence="3">The sequence shown here is derived from an EMBL/GenBank/DDBJ whole genome shotgun (WGS) entry which is preliminary data.</text>
</comment>
<dbReference type="Proteomes" id="UP000469011">
    <property type="component" value="Unassembled WGS sequence"/>
</dbReference>
<feature type="region of interest" description="Disordered" evidence="1">
    <location>
        <begin position="217"/>
        <end position="240"/>
    </location>
</feature>
<evidence type="ECO:0000313" key="3">
    <source>
        <dbReference type="EMBL" id="NDW07938.1"/>
    </source>
</evidence>
<keyword evidence="4" id="KW-1185">Reference proteome</keyword>
<dbReference type="Pfam" id="PF17841">
    <property type="entry name" value="Bep_C_terminal"/>
    <property type="match status" value="1"/>
</dbReference>
<accession>A0A6N9TGF1</accession>
<evidence type="ECO:0000313" key="4">
    <source>
        <dbReference type="Proteomes" id="UP000469011"/>
    </source>
</evidence>
<sequence>MLQTQWENVSHRIRLVYAEPETAFAAMRMDAVMADSKVAAERLSAIDQNPESFGALRGRDGLFAGKTDREARRVAMLNGPALHRDLKRYLEMRETTREKLVAAEEVQRERLSIDIPGLSPAAGRVLEKVRDAIDRNDLPAALGFAFADRMVKAELDAFDKAVCERFGDRAFLSLDAKEPKGRVFEKAAAGLAPAEREKLAESWPLMRTGQQVAAQERTQVALKEADAMRQSQRQSQTVKQ</sequence>
<evidence type="ECO:0000256" key="1">
    <source>
        <dbReference type="SAM" id="MobiDB-lite"/>
    </source>
</evidence>
<proteinExistence type="predicted"/>
<organism evidence="3 4">
    <name type="scientific">Jiella pacifica</name>
    <dbReference type="NCBI Taxonomy" id="2696469"/>
    <lineage>
        <taxon>Bacteria</taxon>
        <taxon>Pseudomonadati</taxon>
        <taxon>Pseudomonadota</taxon>
        <taxon>Alphaproteobacteria</taxon>
        <taxon>Hyphomicrobiales</taxon>
        <taxon>Aurantimonadaceae</taxon>
        <taxon>Jiella</taxon>
    </lineage>
</organism>
<evidence type="ECO:0000259" key="2">
    <source>
        <dbReference type="Pfam" id="PF17841"/>
    </source>
</evidence>
<gene>
    <name evidence="3" type="ORF">GTK09_26445</name>
</gene>